<organism evidence="9 10">
    <name type="scientific">Halodesulfovibrio spirochaetisodalis</name>
    <dbReference type="NCBI Taxonomy" id="1560234"/>
    <lineage>
        <taxon>Bacteria</taxon>
        <taxon>Pseudomonadati</taxon>
        <taxon>Thermodesulfobacteriota</taxon>
        <taxon>Desulfovibrionia</taxon>
        <taxon>Desulfovibrionales</taxon>
        <taxon>Desulfovibrionaceae</taxon>
        <taxon>Halodesulfovibrio</taxon>
    </lineage>
</organism>
<dbReference type="PROSITE" id="PS00978">
    <property type="entry name" value="FAD_G3PDH_2"/>
    <property type="match status" value="1"/>
</dbReference>
<keyword evidence="6" id="KW-0560">Oxidoreductase</keyword>
<dbReference type="PANTHER" id="PTHR11985">
    <property type="entry name" value="GLYCEROL-3-PHOSPHATE DEHYDROGENASE"/>
    <property type="match status" value="1"/>
</dbReference>
<dbReference type="InterPro" id="IPR031656">
    <property type="entry name" value="DAO_C"/>
</dbReference>
<protein>
    <submittedName>
        <fullName evidence="9">FAD-dependent oxidoreductase</fullName>
    </submittedName>
</protein>
<comment type="cofactor">
    <cofactor evidence="1">
        <name>FAD</name>
        <dbReference type="ChEBI" id="CHEBI:57692"/>
    </cofactor>
</comment>
<dbReference type="GO" id="GO:0006071">
    <property type="term" value="P:glycerol metabolic process"/>
    <property type="evidence" value="ECO:0007669"/>
    <property type="project" value="UniProtKB-KW"/>
</dbReference>
<dbReference type="Pfam" id="PF01266">
    <property type="entry name" value="DAO"/>
    <property type="match status" value="1"/>
</dbReference>
<dbReference type="EMBL" id="JXMS01000021">
    <property type="protein sequence ID" value="OBQ46546.1"/>
    <property type="molecule type" value="Genomic_DNA"/>
</dbReference>
<comment type="similarity">
    <text evidence="2">Belongs to the FAD-dependent glycerol-3-phosphate dehydrogenase family.</text>
</comment>
<dbReference type="InterPro" id="IPR038299">
    <property type="entry name" value="DAO_C_sf"/>
</dbReference>
<evidence type="ECO:0000259" key="8">
    <source>
        <dbReference type="Pfam" id="PF16901"/>
    </source>
</evidence>
<evidence type="ECO:0000256" key="6">
    <source>
        <dbReference type="ARBA" id="ARBA00023002"/>
    </source>
</evidence>
<dbReference type="Gene3D" id="1.10.8.870">
    <property type="entry name" value="Alpha-glycerophosphate oxidase, cap domain"/>
    <property type="match status" value="1"/>
</dbReference>
<keyword evidence="5" id="KW-0274">FAD</keyword>
<dbReference type="STRING" id="1560234.SP90_11640"/>
<dbReference type="PATRIC" id="fig|1560234.3.peg.1416"/>
<dbReference type="PANTHER" id="PTHR11985:SF35">
    <property type="entry name" value="ANAEROBIC GLYCEROL-3-PHOSPHATE DEHYDROGENASE SUBUNIT A"/>
    <property type="match status" value="1"/>
</dbReference>
<dbReference type="AlphaFoldDB" id="A0A1B7XB33"/>
<dbReference type="InterPro" id="IPR000447">
    <property type="entry name" value="G3P_DH_FAD-dep"/>
</dbReference>
<reference evidence="9 10" key="1">
    <citation type="submission" date="2015-01" db="EMBL/GenBank/DDBJ databases">
        <title>Desulfovibrio sp. JC271 draft genome sequence.</title>
        <authorList>
            <person name="Shivani Y."/>
            <person name="Subhash Y."/>
            <person name="Sasikala C."/>
            <person name="Ramana C.V."/>
        </authorList>
    </citation>
    <scope>NUCLEOTIDE SEQUENCE [LARGE SCALE GENOMIC DNA]</scope>
    <source>
        <strain evidence="9 10">JC271</strain>
    </source>
</reference>
<keyword evidence="10" id="KW-1185">Reference proteome</keyword>
<dbReference type="GO" id="GO:0046168">
    <property type="term" value="P:glycerol-3-phosphate catabolic process"/>
    <property type="evidence" value="ECO:0007669"/>
    <property type="project" value="TreeGrafter"/>
</dbReference>
<dbReference type="PRINTS" id="PR01001">
    <property type="entry name" value="FADG3PDH"/>
</dbReference>
<dbReference type="GO" id="GO:0004368">
    <property type="term" value="F:glycerol-3-phosphate dehydrogenase (quinone) activity"/>
    <property type="evidence" value="ECO:0007669"/>
    <property type="project" value="InterPro"/>
</dbReference>
<dbReference type="SUPFAM" id="SSF51905">
    <property type="entry name" value="FAD/NAD(P)-binding domain"/>
    <property type="match status" value="1"/>
</dbReference>
<evidence type="ECO:0000256" key="1">
    <source>
        <dbReference type="ARBA" id="ARBA00001974"/>
    </source>
</evidence>
<sequence length="527" mass="58306">MQRSESIQRIESQDIWDVLIIGGGATGLGAGVDAAARGYSTLVLEAADFCQATSSRSTKLVHGGVRYLQQMNFSLVYDALHERGHMRRNAPHLVDDQSFIVPTYSWWETFYYGIGLVMYDLLSGPFSFGRSYPMVRSRAYRHVPGLNPVGVKAGVRYHDGQFDDSRYAMTLARTMHDLGGAPVNHMQVRSLIKEHGTVLGVVAVDTLTGKEYTIHARSVINATGIFTDSIRQMDDPSAQPILQPSQGIHIMLDRSFCPGEAGILIPKTDDGRVVFILPWHDKLIVGTTDTEVEGPEMEPKATNEEVDFLLEHVGRFLARKPQRKDVRSVFNGIRPLIKAKGAEGTSALSRDHYLTVSPSGMVTIAGGKWTTYRKMAEDVVNVSAESAGLPKVASRTANMPLHGWTRDFDKDDPLRVYGSDVYELYDLMEQDELLAELIHPRLPYRKAEVVWAVQKEMAQTLYGVLALRTRALLLDAAATVEAAPEVARIMAAELGLSGDAAKNWIDTQLTDFTEVASQYIADNCCEL</sequence>
<name>A0A1B7XB33_9BACT</name>
<evidence type="ECO:0000256" key="2">
    <source>
        <dbReference type="ARBA" id="ARBA00007330"/>
    </source>
</evidence>
<dbReference type="Proteomes" id="UP000091979">
    <property type="component" value="Unassembled WGS sequence"/>
</dbReference>
<proteinExistence type="inferred from homology"/>
<feature type="domain" description="Alpha-glycerophosphate oxidase C-terminal" evidence="8">
    <location>
        <begin position="414"/>
        <end position="498"/>
    </location>
</feature>
<evidence type="ECO:0000313" key="9">
    <source>
        <dbReference type="EMBL" id="OBQ46546.1"/>
    </source>
</evidence>
<comment type="caution">
    <text evidence="9">The sequence shown here is derived from an EMBL/GenBank/DDBJ whole genome shotgun (WGS) entry which is preliminary data.</text>
</comment>
<evidence type="ECO:0000256" key="5">
    <source>
        <dbReference type="ARBA" id="ARBA00022827"/>
    </source>
</evidence>
<keyword evidence="3" id="KW-0285">Flavoprotein</keyword>
<dbReference type="InterPro" id="IPR006076">
    <property type="entry name" value="FAD-dep_OxRdtase"/>
</dbReference>
<evidence type="ECO:0000256" key="4">
    <source>
        <dbReference type="ARBA" id="ARBA00022798"/>
    </source>
</evidence>
<evidence type="ECO:0000259" key="7">
    <source>
        <dbReference type="Pfam" id="PF01266"/>
    </source>
</evidence>
<evidence type="ECO:0000256" key="3">
    <source>
        <dbReference type="ARBA" id="ARBA00022630"/>
    </source>
</evidence>
<feature type="domain" description="FAD dependent oxidoreductase" evidence="7">
    <location>
        <begin position="17"/>
        <end position="373"/>
    </location>
</feature>
<dbReference type="InterPro" id="IPR036188">
    <property type="entry name" value="FAD/NAD-bd_sf"/>
</dbReference>
<dbReference type="OrthoDB" id="9766796at2"/>
<dbReference type="Gene3D" id="3.30.9.10">
    <property type="entry name" value="D-Amino Acid Oxidase, subunit A, domain 2"/>
    <property type="match status" value="1"/>
</dbReference>
<evidence type="ECO:0000313" key="10">
    <source>
        <dbReference type="Proteomes" id="UP000091979"/>
    </source>
</evidence>
<keyword evidence="4" id="KW-0319">Glycerol metabolism</keyword>
<dbReference type="Pfam" id="PF16901">
    <property type="entry name" value="DAO_C"/>
    <property type="match status" value="1"/>
</dbReference>
<gene>
    <name evidence="9" type="ORF">SP90_11640</name>
</gene>
<dbReference type="Gene3D" id="3.50.50.60">
    <property type="entry name" value="FAD/NAD(P)-binding domain"/>
    <property type="match status" value="1"/>
</dbReference>
<accession>A0A1B7XB33</accession>